<name>A0AAN8TQT4_SOLBU</name>
<evidence type="ECO:0000256" key="1">
    <source>
        <dbReference type="SAM" id="MobiDB-lite"/>
    </source>
</evidence>
<feature type="region of interest" description="Disordered" evidence="1">
    <location>
        <begin position="57"/>
        <end position="91"/>
    </location>
</feature>
<evidence type="ECO:0000313" key="3">
    <source>
        <dbReference type="EMBL" id="KAK6791505.1"/>
    </source>
</evidence>
<comment type="caution">
    <text evidence="3">The sequence shown here is derived from an EMBL/GenBank/DDBJ whole genome shotgun (WGS) entry which is preliminary data.</text>
</comment>
<dbReference type="InterPro" id="IPR044681">
    <property type="entry name" value="PICBP-like"/>
</dbReference>
<dbReference type="Pfam" id="PF07839">
    <property type="entry name" value="CaM_binding"/>
    <property type="match status" value="1"/>
</dbReference>
<proteinExistence type="predicted"/>
<dbReference type="Proteomes" id="UP001371456">
    <property type="component" value="Unassembled WGS sequence"/>
</dbReference>
<dbReference type="PANTHER" id="PTHR33923">
    <property type="entry name" value="CALMODULIN-BINDING PROTEIN-RELATED"/>
    <property type="match status" value="1"/>
</dbReference>
<feature type="compositionally biased region" description="Polar residues" evidence="1">
    <location>
        <begin position="57"/>
        <end position="68"/>
    </location>
</feature>
<dbReference type="PANTHER" id="PTHR33923:SF10">
    <property type="entry name" value="CALMODULIN-BINDING DOMAIN-CONTAINING PROTEIN"/>
    <property type="match status" value="1"/>
</dbReference>
<dbReference type="InterPro" id="IPR012417">
    <property type="entry name" value="CaM-bd_dom_pln"/>
</dbReference>
<feature type="compositionally biased region" description="Basic and acidic residues" evidence="1">
    <location>
        <begin position="69"/>
        <end position="91"/>
    </location>
</feature>
<evidence type="ECO:0000259" key="2">
    <source>
        <dbReference type="Pfam" id="PF07839"/>
    </source>
</evidence>
<protein>
    <recommendedName>
        <fullName evidence="2">Calmodulin-binding domain-containing protein</fullName>
    </recommendedName>
</protein>
<keyword evidence="4" id="KW-1185">Reference proteome</keyword>
<feature type="domain" description="Calmodulin-binding" evidence="2">
    <location>
        <begin position="1"/>
        <end position="32"/>
    </location>
</feature>
<dbReference type="AlphaFoldDB" id="A0AAN8TQT4"/>
<accession>A0AAN8TQT4</accession>
<reference evidence="3 4" key="1">
    <citation type="submission" date="2024-02" db="EMBL/GenBank/DDBJ databases">
        <title>de novo genome assembly of Solanum bulbocastanum strain 11H21.</title>
        <authorList>
            <person name="Hosaka A.J."/>
        </authorList>
    </citation>
    <scope>NUCLEOTIDE SEQUENCE [LARGE SCALE GENOMIC DNA]</scope>
    <source>
        <tissue evidence="3">Young leaves</tissue>
    </source>
</reference>
<dbReference type="EMBL" id="JBANQN010000004">
    <property type="protein sequence ID" value="KAK6791505.1"/>
    <property type="molecule type" value="Genomic_DNA"/>
</dbReference>
<organism evidence="3 4">
    <name type="scientific">Solanum bulbocastanum</name>
    <name type="common">Wild potato</name>
    <dbReference type="NCBI Taxonomy" id="147425"/>
    <lineage>
        <taxon>Eukaryota</taxon>
        <taxon>Viridiplantae</taxon>
        <taxon>Streptophyta</taxon>
        <taxon>Embryophyta</taxon>
        <taxon>Tracheophyta</taxon>
        <taxon>Spermatophyta</taxon>
        <taxon>Magnoliopsida</taxon>
        <taxon>eudicotyledons</taxon>
        <taxon>Gunneridae</taxon>
        <taxon>Pentapetalae</taxon>
        <taxon>asterids</taxon>
        <taxon>lamiids</taxon>
        <taxon>Solanales</taxon>
        <taxon>Solanaceae</taxon>
        <taxon>Solanoideae</taxon>
        <taxon>Solaneae</taxon>
        <taxon>Solanum</taxon>
    </lineage>
</organism>
<gene>
    <name evidence="3" type="ORF">RDI58_010586</name>
</gene>
<evidence type="ECO:0000313" key="4">
    <source>
        <dbReference type="Proteomes" id="UP001371456"/>
    </source>
</evidence>
<sequence length="91" mass="10160">MLDYALQNSISQLALTHKRKVGLLVTAFENMVPPLGSNIEVTFPILKSRNEVNLQNTGKGNTLVSNADNVHEHIDKRNVEDDKLMSKNDDT</sequence>
<dbReference type="GO" id="GO:0005516">
    <property type="term" value="F:calmodulin binding"/>
    <property type="evidence" value="ECO:0007669"/>
    <property type="project" value="InterPro"/>
</dbReference>